<dbReference type="Pfam" id="PF00069">
    <property type="entry name" value="Pkinase"/>
    <property type="match status" value="1"/>
</dbReference>
<dbReference type="AlphaFoldDB" id="A0A2H9TLK2"/>
<dbReference type="SUPFAM" id="SSF56112">
    <property type="entry name" value="Protein kinase-like (PK-like)"/>
    <property type="match status" value="1"/>
</dbReference>
<feature type="chain" id="PRO_5014190181" evidence="2">
    <location>
        <begin position="25"/>
        <end position="425"/>
    </location>
</feature>
<evidence type="ECO:0000259" key="3">
    <source>
        <dbReference type="PROSITE" id="PS50011"/>
    </source>
</evidence>
<reference evidence="4 5" key="1">
    <citation type="submission" date="2016-10" db="EMBL/GenBank/DDBJ databases">
        <title>The genome of Paramicrosporidium saccamoebae is the missing link in understanding Cryptomycota and Microsporidia evolution.</title>
        <authorList>
            <person name="Quandt C.A."/>
            <person name="Beaudet D."/>
            <person name="Corsaro D."/>
            <person name="Michel R."/>
            <person name="Corradi N."/>
            <person name="James T."/>
        </authorList>
    </citation>
    <scope>NUCLEOTIDE SEQUENCE [LARGE SCALE GENOMIC DNA]</scope>
    <source>
        <strain evidence="4 5">KSL3</strain>
    </source>
</reference>
<dbReference type="OrthoDB" id="346907at2759"/>
<dbReference type="PANTHER" id="PTHR44167">
    <property type="entry name" value="OVARIAN-SPECIFIC SERINE/THREONINE-PROTEIN KINASE LOK-RELATED"/>
    <property type="match status" value="1"/>
</dbReference>
<feature type="region of interest" description="Disordered" evidence="1">
    <location>
        <begin position="34"/>
        <end position="56"/>
    </location>
</feature>
<dbReference type="PROSITE" id="PS00108">
    <property type="entry name" value="PROTEIN_KINASE_ST"/>
    <property type="match status" value="1"/>
</dbReference>
<dbReference type="InterPro" id="IPR008271">
    <property type="entry name" value="Ser/Thr_kinase_AS"/>
</dbReference>
<name>A0A2H9TLK2_9FUNG</name>
<dbReference type="GO" id="GO:0005524">
    <property type="term" value="F:ATP binding"/>
    <property type="evidence" value="ECO:0007669"/>
    <property type="project" value="InterPro"/>
</dbReference>
<evidence type="ECO:0000313" key="5">
    <source>
        <dbReference type="Proteomes" id="UP000240830"/>
    </source>
</evidence>
<organism evidence="4 5">
    <name type="scientific">Paramicrosporidium saccamoebae</name>
    <dbReference type="NCBI Taxonomy" id="1246581"/>
    <lineage>
        <taxon>Eukaryota</taxon>
        <taxon>Fungi</taxon>
        <taxon>Fungi incertae sedis</taxon>
        <taxon>Cryptomycota</taxon>
        <taxon>Cryptomycota incertae sedis</taxon>
        <taxon>Paramicrosporidium</taxon>
    </lineage>
</organism>
<dbReference type="CDD" id="cd00180">
    <property type="entry name" value="PKc"/>
    <property type="match status" value="1"/>
</dbReference>
<keyword evidence="2" id="KW-0732">Signal</keyword>
<proteinExistence type="predicted"/>
<dbReference type="InterPro" id="IPR000719">
    <property type="entry name" value="Prot_kinase_dom"/>
</dbReference>
<dbReference type="SMART" id="SM00220">
    <property type="entry name" value="S_TKc"/>
    <property type="match status" value="1"/>
</dbReference>
<dbReference type="GO" id="GO:0044773">
    <property type="term" value="P:mitotic DNA damage checkpoint signaling"/>
    <property type="evidence" value="ECO:0007669"/>
    <property type="project" value="TreeGrafter"/>
</dbReference>
<dbReference type="Gene3D" id="1.10.510.10">
    <property type="entry name" value="Transferase(Phosphotransferase) domain 1"/>
    <property type="match status" value="1"/>
</dbReference>
<dbReference type="GO" id="GO:0005634">
    <property type="term" value="C:nucleus"/>
    <property type="evidence" value="ECO:0007669"/>
    <property type="project" value="TreeGrafter"/>
</dbReference>
<dbReference type="PANTHER" id="PTHR44167:SF24">
    <property type="entry name" value="SERINE_THREONINE-PROTEIN KINASE CHK2"/>
    <property type="match status" value="1"/>
</dbReference>
<gene>
    <name evidence="4" type="ORF">PSACC_01580</name>
</gene>
<dbReference type="InterPro" id="IPR011009">
    <property type="entry name" value="Kinase-like_dom_sf"/>
</dbReference>
<dbReference type="EMBL" id="MTSL01000112">
    <property type="protein sequence ID" value="PJF18616.1"/>
    <property type="molecule type" value="Genomic_DNA"/>
</dbReference>
<evidence type="ECO:0000256" key="2">
    <source>
        <dbReference type="SAM" id="SignalP"/>
    </source>
</evidence>
<keyword evidence="4" id="KW-0418">Kinase</keyword>
<feature type="domain" description="Protein kinase" evidence="3">
    <location>
        <begin position="135"/>
        <end position="387"/>
    </location>
</feature>
<dbReference type="GO" id="GO:0005737">
    <property type="term" value="C:cytoplasm"/>
    <property type="evidence" value="ECO:0007669"/>
    <property type="project" value="TreeGrafter"/>
</dbReference>
<feature type="signal peptide" evidence="2">
    <location>
        <begin position="1"/>
        <end position="24"/>
    </location>
</feature>
<feature type="compositionally biased region" description="Polar residues" evidence="1">
    <location>
        <begin position="39"/>
        <end position="54"/>
    </location>
</feature>
<dbReference type="STRING" id="1246581.A0A2H9TLK2"/>
<evidence type="ECO:0000256" key="1">
    <source>
        <dbReference type="SAM" id="MobiDB-lite"/>
    </source>
</evidence>
<comment type="caution">
    <text evidence="4">The sequence shown here is derived from an EMBL/GenBank/DDBJ whole genome shotgun (WGS) entry which is preliminary data.</text>
</comment>
<accession>A0A2H9TLK2</accession>
<dbReference type="PROSITE" id="PS50011">
    <property type="entry name" value="PROTEIN_KINASE_DOM"/>
    <property type="match status" value="1"/>
</dbReference>
<sequence length="425" mass="47581">MLLRILPFVLAVTGLRVAIRSGLAHPPKLSALHGYKVESQPTKNKPSESSSTELSEAGAVTNKYNVTALAEPQGDQQFIQKLAQFRQRLFPDGMQLDQQLMAADQMNSPALFGDDRAISWFPVQCSTMGLDLRVVSTLQEAKDIRSNAVYKVRDQATGKLYVLKHAGKTEDYSAEVGFLMVANHPLFVRPICIQRERRGARRPGIVLEYIAGEHSDEYAKRATTTVADLQRLSAQLLVALKYMHKIGFVHGDLKPGNVMVKKNGELVVIDFGYTAPFPNTRPNRGNPSIKAPELSGLITGVLDEALDMWAYGSVLATWYSSKYLSPIPKRYAMVHIGHHRDYSFSSVPTKYPADLRAVLYLMMSPSPPMRRFRNVKTLQMLQSMAFFNSIDWQALDKNLSALYQKRKKQWRNPLSVTPNAVLVGN</sequence>
<evidence type="ECO:0000313" key="4">
    <source>
        <dbReference type="EMBL" id="PJF18616.1"/>
    </source>
</evidence>
<dbReference type="Proteomes" id="UP000240830">
    <property type="component" value="Unassembled WGS sequence"/>
</dbReference>
<keyword evidence="4" id="KW-0808">Transferase</keyword>
<keyword evidence="5" id="KW-1185">Reference proteome</keyword>
<dbReference type="GO" id="GO:0004674">
    <property type="term" value="F:protein serine/threonine kinase activity"/>
    <property type="evidence" value="ECO:0007669"/>
    <property type="project" value="TreeGrafter"/>
</dbReference>
<protein>
    <submittedName>
        <fullName evidence="4">AGC family protein kinase</fullName>
    </submittedName>
</protein>